<sequence>MTAPCPEPALPRCATCGDERGPWRPTGERYPSGTQVLTCSNGCKARPDAPYWTPEKEK</sequence>
<dbReference type="AlphaFoldDB" id="A0A5J4L8R3"/>
<protein>
    <submittedName>
        <fullName evidence="1">Uncharacterized protein</fullName>
    </submittedName>
</protein>
<gene>
    <name evidence="1" type="ORF">San01_03570</name>
</gene>
<keyword evidence="2" id="KW-1185">Reference proteome</keyword>
<evidence type="ECO:0000313" key="1">
    <source>
        <dbReference type="EMBL" id="GES27870.1"/>
    </source>
</evidence>
<evidence type="ECO:0000313" key="2">
    <source>
        <dbReference type="Proteomes" id="UP000325598"/>
    </source>
</evidence>
<dbReference type="Proteomes" id="UP000325598">
    <property type="component" value="Unassembled WGS sequence"/>
</dbReference>
<reference evidence="1 2" key="1">
    <citation type="submission" date="2019-10" db="EMBL/GenBank/DDBJ databases">
        <title>Whole genome shotgun sequence of Streptomyces angustmyceticus NBRC 3934.</title>
        <authorList>
            <person name="Hosoyama A."/>
            <person name="Ichikawa N."/>
            <person name="Kimura A."/>
            <person name="Kitahashi Y."/>
            <person name="Komaki H."/>
            <person name="Uohara A."/>
        </authorList>
    </citation>
    <scope>NUCLEOTIDE SEQUENCE [LARGE SCALE GENOMIC DNA]</scope>
    <source>
        <strain evidence="1 2">NBRC 3934</strain>
    </source>
</reference>
<comment type="caution">
    <text evidence="1">The sequence shown here is derived from an EMBL/GenBank/DDBJ whole genome shotgun (WGS) entry which is preliminary data.</text>
</comment>
<proteinExistence type="predicted"/>
<accession>A0A5J4L8R3</accession>
<name>A0A5J4L8R3_9ACTN</name>
<dbReference type="RefSeq" id="WP_158101147.1">
    <property type="nucleotide sequence ID" value="NZ_BLAG01000004.1"/>
</dbReference>
<dbReference type="EMBL" id="BLAG01000004">
    <property type="protein sequence ID" value="GES27870.1"/>
    <property type="molecule type" value="Genomic_DNA"/>
</dbReference>
<organism evidence="1 2">
    <name type="scientific">Streptomyces angustmyceticus</name>
    <dbReference type="NCBI Taxonomy" id="285578"/>
    <lineage>
        <taxon>Bacteria</taxon>
        <taxon>Bacillati</taxon>
        <taxon>Actinomycetota</taxon>
        <taxon>Actinomycetes</taxon>
        <taxon>Kitasatosporales</taxon>
        <taxon>Streptomycetaceae</taxon>
        <taxon>Streptomyces</taxon>
    </lineage>
</organism>
<dbReference type="GeneID" id="96749733"/>